<organism evidence="2">
    <name type="scientific">marine metagenome</name>
    <dbReference type="NCBI Taxonomy" id="408172"/>
    <lineage>
        <taxon>unclassified sequences</taxon>
        <taxon>metagenomes</taxon>
        <taxon>ecological metagenomes</taxon>
    </lineage>
</organism>
<name>A0A381S249_9ZZZZ</name>
<sequence length="168" mass="18945">MVEALLDFSHWSRIYDFLNSSWGWPTIESLHFIGLSLLIGTVGLFDLRMIGLAKGIPMSALHRLVPWGIAGYGLNVLTGFMFVSTAPDQYLFNPAFQTKLALMVIAGINVLFFYRFQFDRVKRAGAKASAQRGAKIAAAVSLTCWIGVIVCGRLITYYRPPYYWCFWC</sequence>
<evidence type="ECO:0000256" key="1">
    <source>
        <dbReference type="SAM" id="Phobius"/>
    </source>
</evidence>
<proteinExistence type="predicted"/>
<dbReference type="EMBL" id="UINC01002578">
    <property type="protein sequence ID" value="SUZ98162.1"/>
    <property type="molecule type" value="Genomic_DNA"/>
</dbReference>
<evidence type="ECO:0000313" key="2">
    <source>
        <dbReference type="EMBL" id="SUZ98162.1"/>
    </source>
</evidence>
<feature type="transmembrane region" description="Helical" evidence="1">
    <location>
        <begin position="136"/>
        <end position="158"/>
    </location>
</feature>
<keyword evidence="1" id="KW-0812">Transmembrane</keyword>
<feature type="transmembrane region" description="Helical" evidence="1">
    <location>
        <begin position="64"/>
        <end position="84"/>
    </location>
</feature>
<protein>
    <submittedName>
        <fullName evidence="2">Uncharacterized protein</fullName>
    </submittedName>
</protein>
<accession>A0A381S249</accession>
<dbReference type="AlphaFoldDB" id="A0A381S249"/>
<keyword evidence="1" id="KW-1133">Transmembrane helix</keyword>
<gene>
    <name evidence="2" type="ORF">METZ01_LOCUS51016</name>
</gene>
<keyword evidence="1" id="KW-0472">Membrane</keyword>
<feature type="transmembrane region" description="Helical" evidence="1">
    <location>
        <begin position="96"/>
        <end position="116"/>
    </location>
</feature>
<reference evidence="2" key="1">
    <citation type="submission" date="2018-05" db="EMBL/GenBank/DDBJ databases">
        <authorList>
            <person name="Lanie J.A."/>
            <person name="Ng W.-L."/>
            <person name="Kazmierczak K.M."/>
            <person name="Andrzejewski T.M."/>
            <person name="Davidsen T.M."/>
            <person name="Wayne K.J."/>
            <person name="Tettelin H."/>
            <person name="Glass J.I."/>
            <person name="Rusch D."/>
            <person name="Podicherti R."/>
            <person name="Tsui H.-C.T."/>
            <person name="Winkler M.E."/>
        </authorList>
    </citation>
    <scope>NUCLEOTIDE SEQUENCE</scope>
</reference>
<feature type="transmembrane region" description="Helical" evidence="1">
    <location>
        <begin position="30"/>
        <end position="52"/>
    </location>
</feature>